<comment type="catalytic activity">
    <reaction evidence="1">
        <text>Transfers a segment of a (1-&gt;4)-alpha-D-glucan to a new position in an acceptor, which may be glucose or a (1-&gt;4)-alpha-D-glucan.</text>
        <dbReference type="EC" id="2.4.1.25"/>
    </reaction>
</comment>
<name>A0A1I1FCT1_9ACTN</name>
<dbReference type="EC" id="2.4.1.25" evidence="3"/>
<feature type="compositionally biased region" description="Gly residues" evidence="10">
    <location>
        <begin position="796"/>
        <end position="816"/>
    </location>
</feature>
<feature type="region of interest" description="Disordered" evidence="10">
    <location>
        <begin position="530"/>
        <end position="601"/>
    </location>
</feature>
<keyword evidence="5" id="KW-0328">Glycosyltransferase</keyword>
<feature type="compositionally biased region" description="Low complexity" evidence="10">
    <location>
        <begin position="786"/>
        <end position="795"/>
    </location>
</feature>
<keyword evidence="6 11" id="KW-0808">Transferase</keyword>
<dbReference type="Proteomes" id="UP000199207">
    <property type="component" value="Unassembled WGS sequence"/>
</dbReference>
<comment type="similarity">
    <text evidence="2">Belongs to the disproportionating enzyme family.</text>
</comment>
<evidence type="ECO:0000256" key="6">
    <source>
        <dbReference type="ARBA" id="ARBA00022679"/>
    </source>
</evidence>
<dbReference type="AlphaFoldDB" id="A0A1I1FCT1"/>
<keyword evidence="7" id="KW-0119">Carbohydrate metabolism</keyword>
<dbReference type="GO" id="GO:0005975">
    <property type="term" value="P:carbohydrate metabolic process"/>
    <property type="evidence" value="ECO:0007669"/>
    <property type="project" value="InterPro"/>
</dbReference>
<evidence type="ECO:0000313" key="11">
    <source>
        <dbReference type="EMBL" id="SFB96756.1"/>
    </source>
</evidence>
<keyword evidence="12" id="KW-1185">Reference proteome</keyword>
<dbReference type="STRING" id="910347.SAMN05421773_101672"/>
<dbReference type="Pfam" id="PF02446">
    <property type="entry name" value="Glyco_hydro_77"/>
    <property type="match status" value="2"/>
</dbReference>
<organism evidence="11 12">
    <name type="scientific">Streptomyces aidingensis</name>
    <dbReference type="NCBI Taxonomy" id="910347"/>
    <lineage>
        <taxon>Bacteria</taxon>
        <taxon>Bacillati</taxon>
        <taxon>Actinomycetota</taxon>
        <taxon>Actinomycetes</taxon>
        <taxon>Kitasatosporales</taxon>
        <taxon>Streptomycetaceae</taxon>
        <taxon>Streptomyces</taxon>
    </lineage>
</organism>
<dbReference type="Gene3D" id="3.20.20.80">
    <property type="entry name" value="Glycosidases"/>
    <property type="match status" value="2"/>
</dbReference>
<dbReference type="PANTHER" id="PTHR32438:SF5">
    <property type="entry name" value="4-ALPHA-GLUCANOTRANSFERASE DPE1, CHLOROPLASTIC_AMYLOPLASTIC"/>
    <property type="match status" value="1"/>
</dbReference>
<sequence>MTALARLAEAYGVATAYEPSPGHRVEIADDTVIAVLGAFGVDATTPGAARDALERHEQERAERLLPPTLVLNPGTGPADPPGLPPGTELGVACEDGRTLPWSSGLPPGCHTLHATTPDARAARCTLIVPPGPLPAPPGRRHGLLVQLYSVLSRRSWGMGDLADLAELAGWAGRSLGSGFLQLNPLHAAVPGASGEATDPSPYRPGNRRFPDPVHLRVEDIPEYAYLEPAGRERVDALRTRAAALREAVLDRGVPIDRDAVWQLKREALELIKRDVPLSAGRQAAYVAFLAAGGRSLEDHATWCALAELYGPDWRSWPAGLRDPRSGRTARARNDLMERVDFHCWLVWQADEQLARAQRTAREAGMPVGLVQDLALGVHPQGSEAWTWQEALAPGVTVGAPPDAFNAKGQDWGVPAWRPDVLAATGYLPYRELLTGLLRHAGGIRVDHVMSHYRLWWVPEGAPPTQGTYVSYDADAMFAVLSLAADRAGALVVGEDLGTVAPGVREDLQRRGLHGTSVLWFERDWAGRERRDAADRAAGERGRPGRPRPRRRSLRWAALARATGVTGEDQLGGTPLTMPDGEGGGRAGRSGQAAAGGAAAPALPPPLRPEQWRAACLATVTTHDLPPTAARITGDGTGWLELREELGLLPQDPEAERAAARADNDDWLRYFTKLGLLAPGAGEEERITAAYRFLARTPARLIGLWLPDGVGDRRPQNVPGTWREYPNWRLPVADPAGRPVTLETLAGSERLRSLAAAVTEELAARPAEPEPPDGTEGTEGTEGTDGTDGQNAAAAAGPGGVPAPGDHPGGAGASGVG</sequence>
<feature type="region of interest" description="Disordered" evidence="10">
    <location>
        <begin position="759"/>
        <end position="816"/>
    </location>
</feature>
<dbReference type="EMBL" id="FOLM01000001">
    <property type="protein sequence ID" value="SFB96756.1"/>
    <property type="molecule type" value="Genomic_DNA"/>
</dbReference>
<dbReference type="InterPro" id="IPR017853">
    <property type="entry name" value="GH"/>
</dbReference>
<dbReference type="OrthoDB" id="9811841at2"/>
<evidence type="ECO:0000313" key="12">
    <source>
        <dbReference type="Proteomes" id="UP000199207"/>
    </source>
</evidence>
<evidence type="ECO:0000256" key="9">
    <source>
        <dbReference type="ARBA" id="ARBA00031501"/>
    </source>
</evidence>
<evidence type="ECO:0000256" key="7">
    <source>
        <dbReference type="ARBA" id="ARBA00023277"/>
    </source>
</evidence>
<evidence type="ECO:0000256" key="3">
    <source>
        <dbReference type="ARBA" id="ARBA00012560"/>
    </source>
</evidence>
<evidence type="ECO:0000256" key="5">
    <source>
        <dbReference type="ARBA" id="ARBA00022676"/>
    </source>
</evidence>
<reference evidence="11 12" key="1">
    <citation type="submission" date="2016-10" db="EMBL/GenBank/DDBJ databases">
        <authorList>
            <person name="de Groot N.N."/>
        </authorList>
    </citation>
    <scope>NUCLEOTIDE SEQUENCE [LARGE SCALE GENOMIC DNA]</scope>
    <source>
        <strain evidence="11 12">CGMCC 4.5739</strain>
    </source>
</reference>
<gene>
    <name evidence="11" type="ORF">SAMN05421773_101672</name>
</gene>
<dbReference type="SUPFAM" id="SSF51445">
    <property type="entry name" value="(Trans)glycosidases"/>
    <property type="match status" value="2"/>
</dbReference>
<feature type="compositionally biased region" description="Basic and acidic residues" evidence="10">
    <location>
        <begin position="530"/>
        <end position="542"/>
    </location>
</feature>
<proteinExistence type="inferred from homology"/>
<dbReference type="RefSeq" id="WP_093837039.1">
    <property type="nucleotide sequence ID" value="NZ_FOLM01000001.1"/>
</dbReference>
<dbReference type="InterPro" id="IPR003385">
    <property type="entry name" value="Glyco_hydro_77"/>
</dbReference>
<feature type="compositionally biased region" description="Basic residues" evidence="10">
    <location>
        <begin position="543"/>
        <end position="553"/>
    </location>
</feature>
<evidence type="ECO:0000256" key="10">
    <source>
        <dbReference type="SAM" id="MobiDB-lite"/>
    </source>
</evidence>
<evidence type="ECO:0000256" key="1">
    <source>
        <dbReference type="ARBA" id="ARBA00000439"/>
    </source>
</evidence>
<evidence type="ECO:0000256" key="8">
    <source>
        <dbReference type="ARBA" id="ARBA00031423"/>
    </source>
</evidence>
<feature type="compositionally biased region" description="Low complexity" evidence="10">
    <location>
        <begin position="588"/>
        <end position="600"/>
    </location>
</feature>
<evidence type="ECO:0000256" key="2">
    <source>
        <dbReference type="ARBA" id="ARBA00005684"/>
    </source>
</evidence>
<evidence type="ECO:0000256" key="4">
    <source>
        <dbReference type="ARBA" id="ARBA00020295"/>
    </source>
</evidence>
<dbReference type="GO" id="GO:0004134">
    <property type="term" value="F:4-alpha-glucanotransferase activity"/>
    <property type="evidence" value="ECO:0007669"/>
    <property type="project" value="UniProtKB-EC"/>
</dbReference>
<dbReference type="PANTHER" id="PTHR32438">
    <property type="entry name" value="4-ALPHA-GLUCANOTRANSFERASE DPE1, CHLOROPLASTIC/AMYLOPLASTIC"/>
    <property type="match status" value="1"/>
</dbReference>
<protein>
    <recommendedName>
        <fullName evidence="4">4-alpha-glucanotransferase</fullName>
        <ecNumber evidence="3">2.4.1.25</ecNumber>
    </recommendedName>
    <alternativeName>
        <fullName evidence="8">Amylomaltase</fullName>
    </alternativeName>
    <alternativeName>
        <fullName evidence="9">Disproportionating enzyme</fullName>
    </alternativeName>
</protein>
<accession>A0A1I1FCT1</accession>